<dbReference type="Gene3D" id="3.40.30.10">
    <property type="entry name" value="Glutaredoxin"/>
    <property type="match status" value="1"/>
</dbReference>
<gene>
    <name evidence="5" type="ORF">GGD56_005774</name>
</gene>
<keyword evidence="2 5" id="KW-0808">Transferase</keyword>
<dbReference type="Gene3D" id="1.20.1050.10">
    <property type="match status" value="1"/>
</dbReference>
<evidence type="ECO:0000256" key="1">
    <source>
        <dbReference type="ARBA" id="ARBA00012452"/>
    </source>
</evidence>
<dbReference type="InterPro" id="IPR004046">
    <property type="entry name" value="GST_C"/>
</dbReference>
<dbReference type="SFLD" id="SFLDS00019">
    <property type="entry name" value="Glutathione_Transferase_(cytos"/>
    <property type="match status" value="1"/>
</dbReference>
<evidence type="ECO:0000256" key="2">
    <source>
        <dbReference type="ARBA" id="ARBA00022679"/>
    </source>
</evidence>
<reference evidence="5 6" key="1">
    <citation type="submission" date="2020-08" db="EMBL/GenBank/DDBJ databases">
        <title>Genomic Encyclopedia of Type Strains, Phase IV (KMG-V): Genome sequencing to study the core and pangenomes of soil and plant-associated prokaryotes.</title>
        <authorList>
            <person name="Whitman W."/>
        </authorList>
    </citation>
    <scope>NUCLEOTIDE SEQUENCE [LARGE SCALE GENOMIC DNA]</scope>
    <source>
        <strain evidence="5 6">SEMIA 4087</strain>
    </source>
</reference>
<dbReference type="PROSITE" id="PS50404">
    <property type="entry name" value="GST_NTER"/>
    <property type="match status" value="1"/>
</dbReference>
<dbReference type="SUPFAM" id="SSF52833">
    <property type="entry name" value="Thioredoxin-like"/>
    <property type="match status" value="1"/>
</dbReference>
<comment type="caution">
    <text evidence="5">The sequence shown here is derived from an EMBL/GenBank/DDBJ whole genome shotgun (WGS) entry which is preliminary data.</text>
</comment>
<dbReference type="SUPFAM" id="SSF47616">
    <property type="entry name" value="GST C-terminal domain-like"/>
    <property type="match status" value="1"/>
</dbReference>
<evidence type="ECO:0000313" key="5">
    <source>
        <dbReference type="EMBL" id="MBB4231882.1"/>
    </source>
</evidence>
<sequence length="230" mass="25681">MRQAAFLHFKFARGTSGMRQKPKLFGADYSVYVRAARLTLHEKGVDYDLVPVDVFAVAGPPSSYLARQPFGRIPALEHDGFNLYETGAITRYIDAAFNGPSLQPATPKQCARMNQIISIADGYIYSNLVWGMYVELVSKPLRGEPSDEARVAIARSKAPVCLEALSDLMDDEPWLAGEALTLADLHVAPMMDYFLTVPEGRELLEQYTGLSAWWQRIAERPSMQYTKPTT</sequence>
<dbReference type="Pfam" id="PF13417">
    <property type="entry name" value="GST_N_3"/>
    <property type="match status" value="1"/>
</dbReference>
<dbReference type="PANTHER" id="PTHR43900:SF3">
    <property type="entry name" value="GLUTATHIONE S-TRANSFERASE RHO"/>
    <property type="match status" value="1"/>
</dbReference>
<name>A0ABR6IVE1_9HYPH</name>
<feature type="domain" description="GST N-terminal" evidence="3">
    <location>
        <begin position="20"/>
        <end position="101"/>
    </location>
</feature>
<dbReference type="GO" id="GO:0004364">
    <property type="term" value="F:glutathione transferase activity"/>
    <property type="evidence" value="ECO:0007669"/>
    <property type="project" value="UniProtKB-EC"/>
</dbReference>
<feature type="domain" description="GST C-terminal" evidence="4">
    <location>
        <begin position="106"/>
        <end position="230"/>
    </location>
</feature>
<keyword evidence="6" id="KW-1185">Reference proteome</keyword>
<dbReference type="CDD" id="cd00299">
    <property type="entry name" value="GST_C_family"/>
    <property type="match status" value="1"/>
</dbReference>
<proteinExistence type="predicted"/>
<dbReference type="InterPro" id="IPR036249">
    <property type="entry name" value="Thioredoxin-like_sf"/>
</dbReference>
<accession>A0ABR6IVE1</accession>
<dbReference type="PROSITE" id="PS50405">
    <property type="entry name" value="GST_CTER"/>
    <property type="match status" value="1"/>
</dbReference>
<dbReference type="EC" id="2.5.1.18" evidence="1"/>
<dbReference type="PANTHER" id="PTHR43900">
    <property type="entry name" value="GLUTATHIONE S-TRANSFERASE RHO"/>
    <property type="match status" value="1"/>
</dbReference>
<dbReference type="InterPro" id="IPR040079">
    <property type="entry name" value="Glutathione_S-Trfase"/>
</dbReference>
<evidence type="ECO:0000259" key="3">
    <source>
        <dbReference type="PROSITE" id="PS50404"/>
    </source>
</evidence>
<dbReference type="Proteomes" id="UP000551353">
    <property type="component" value="Unassembled WGS sequence"/>
</dbReference>
<protein>
    <recommendedName>
        <fullName evidence="1">glutathione transferase</fullName>
        <ecNumber evidence="1">2.5.1.18</ecNumber>
    </recommendedName>
</protein>
<dbReference type="EMBL" id="JACIFX010000009">
    <property type="protein sequence ID" value="MBB4231882.1"/>
    <property type="molecule type" value="Genomic_DNA"/>
</dbReference>
<evidence type="ECO:0000313" key="6">
    <source>
        <dbReference type="Proteomes" id="UP000551353"/>
    </source>
</evidence>
<dbReference type="InterPro" id="IPR004045">
    <property type="entry name" value="Glutathione_S-Trfase_N"/>
</dbReference>
<organism evidence="5 6">
    <name type="scientific">Rhizobium mongolense</name>
    <dbReference type="NCBI Taxonomy" id="57676"/>
    <lineage>
        <taxon>Bacteria</taxon>
        <taxon>Pseudomonadati</taxon>
        <taxon>Pseudomonadota</taxon>
        <taxon>Alphaproteobacteria</taxon>
        <taxon>Hyphomicrobiales</taxon>
        <taxon>Rhizobiaceae</taxon>
        <taxon>Rhizobium/Agrobacterium group</taxon>
        <taxon>Rhizobium</taxon>
    </lineage>
</organism>
<evidence type="ECO:0000259" key="4">
    <source>
        <dbReference type="PROSITE" id="PS50405"/>
    </source>
</evidence>
<dbReference type="InterPro" id="IPR010987">
    <property type="entry name" value="Glutathione-S-Trfase_C-like"/>
</dbReference>
<dbReference type="InterPro" id="IPR036282">
    <property type="entry name" value="Glutathione-S-Trfase_C_sf"/>
</dbReference>
<dbReference type="Pfam" id="PF00043">
    <property type="entry name" value="GST_C"/>
    <property type="match status" value="1"/>
</dbReference>
<dbReference type="SFLD" id="SFLDG00358">
    <property type="entry name" value="Main_(cytGST)"/>
    <property type="match status" value="1"/>
</dbReference>